<evidence type="ECO:0000256" key="1">
    <source>
        <dbReference type="SAM" id="SignalP"/>
    </source>
</evidence>
<dbReference type="AlphaFoldDB" id="A0A2V5IN80"/>
<comment type="caution">
    <text evidence="2">The sequence shown here is derived from an EMBL/GenBank/DDBJ whole genome shotgun (WGS) entry which is preliminary data.</text>
</comment>
<dbReference type="Proteomes" id="UP000247980">
    <property type="component" value="Unassembled WGS sequence"/>
</dbReference>
<feature type="chain" id="PRO_5015925898" description="LppX_LprAFG lipoprotein" evidence="1">
    <location>
        <begin position="29"/>
        <end position="270"/>
    </location>
</feature>
<name>A0A2V5IN80_9MICC</name>
<sequence>MNSRALLSLSAATLLLLTACSGSPKDNASESAAAPNELAVTAPAASDSPVASESAQSPAAWTAPASCTAMELTFAATLDGAPLGECVSKALASYESGQMHMINGDTSGTVEFSYTPDYSFHGEMSGVGGPQEMTFLDGTMWIDSGDGPVKGDAESENPDEVLVAGIAEMYRMFADPVMTADLIAASPQWKVDTALAQRDLENGESVQAYRLESTEAFEWNGVPVSNMILWFGQDWTPVGTQASISFGGISSTATQQFYDLGKPVEIKAPS</sequence>
<feature type="signal peptide" evidence="1">
    <location>
        <begin position="1"/>
        <end position="28"/>
    </location>
</feature>
<protein>
    <recommendedName>
        <fullName evidence="4">LppX_LprAFG lipoprotein</fullName>
    </recommendedName>
</protein>
<dbReference type="RefSeq" id="WP_110485667.1">
    <property type="nucleotide sequence ID" value="NZ_QJVC01000013.1"/>
</dbReference>
<evidence type="ECO:0000313" key="2">
    <source>
        <dbReference type="EMBL" id="PYI38039.1"/>
    </source>
</evidence>
<evidence type="ECO:0008006" key="4">
    <source>
        <dbReference type="Google" id="ProtNLM"/>
    </source>
</evidence>
<dbReference type="OrthoDB" id="5072792at2"/>
<evidence type="ECO:0000313" key="3">
    <source>
        <dbReference type="Proteomes" id="UP000247980"/>
    </source>
</evidence>
<reference evidence="2 3" key="1">
    <citation type="submission" date="2018-05" db="EMBL/GenBank/DDBJ databases">
        <title>Genetic diversity of glacier-inhabiting Cryobacterium bacteria in China and description of Cryobacterium mengkeensis sp. nov. and Arthrobacter glacialis sp. nov.</title>
        <authorList>
            <person name="Liu Q."/>
            <person name="Xin Y.-H."/>
        </authorList>
    </citation>
    <scope>NUCLEOTIDE SEQUENCE [LARGE SCALE GENOMIC DNA]</scope>
    <source>
        <strain evidence="2 3">B7</strain>
    </source>
</reference>
<dbReference type="EMBL" id="QJVC01000013">
    <property type="protein sequence ID" value="PYI38039.1"/>
    <property type="molecule type" value="Genomic_DNA"/>
</dbReference>
<dbReference type="PROSITE" id="PS51257">
    <property type="entry name" value="PROKAR_LIPOPROTEIN"/>
    <property type="match status" value="1"/>
</dbReference>
<organism evidence="2 3">
    <name type="scientific">Arthrobacter psychrolactophilus</name>
    <dbReference type="NCBI Taxonomy" id="92442"/>
    <lineage>
        <taxon>Bacteria</taxon>
        <taxon>Bacillati</taxon>
        <taxon>Actinomycetota</taxon>
        <taxon>Actinomycetes</taxon>
        <taxon>Micrococcales</taxon>
        <taxon>Micrococcaceae</taxon>
        <taxon>Arthrobacter</taxon>
    </lineage>
</organism>
<keyword evidence="1" id="KW-0732">Signal</keyword>
<gene>
    <name evidence="2" type="ORF">CVS30_12525</name>
</gene>
<accession>A0A2V5IN80</accession>
<proteinExistence type="predicted"/>
<keyword evidence="3" id="KW-1185">Reference proteome</keyword>